<dbReference type="InterPro" id="IPR057480">
    <property type="entry name" value="MAP1A/B/S-like_MBL"/>
</dbReference>
<dbReference type="AlphaFoldDB" id="A0A0R3T0P8"/>
<feature type="domain" description="Microtubule-associated protein 1A/B/S-like MBL-like" evidence="3">
    <location>
        <begin position="246"/>
        <end position="506"/>
    </location>
</feature>
<dbReference type="GO" id="GO:0005829">
    <property type="term" value="C:cytosol"/>
    <property type="evidence" value="ECO:0007669"/>
    <property type="project" value="TreeGrafter"/>
</dbReference>
<evidence type="ECO:0000259" key="2">
    <source>
        <dbReference type="Pfam" id="PF23415"/>
    </source>
</evidence>
<feature type="compositionally biased region" description="Basic and acidic residues" evidence="1">
    <location>
        <begin position="600"/>
        <end position="626"/>
    </location>
</feature>
<dbReference type="InterPro" id="IPR056617">
    <property type="entry name" value="MAP1B/S_N"/>
</dbReference>
<evidence type="ECO:0000313" key="4">
    <source>
        <dbReference type="EMBL" id="VDN96267.1"/>
    </source>
</evidence>
<dbReference type="GO" id="GO:0008017">
    <property type="term" value="F:microtubule binding"/>
    <property type="evidence" value="ECO:0007669"/>
    <property type="project" value="InterPro"/>
</dbReference>
<evidence type="ECO:0000313" key="6">
    <source>
        <dbReference type="WBParaSite" id="HNAJ_0000040701-mRNA-1"/>
    </source>
</evidence>
<keyword evidence="5" id="KW-1185">Reference proteome</keyword>
<dbReference type="GO" id="GO:0030425">
    <property type="term" value="C:dendrite"/>
    <property type="evidence" value="ECO:0007669"/>
    <property type="project" value="TreeGrafter"/>
</dbReference>
<dbReference type="GO" id="GO:0043025">
    <property type="term" value="C:neuronal cell body"/>
    <property type="evidence" value="ECO:0007669"/>
    <property type="project" value="TreeGrafter"/>
</dbReference>
<evidence type="ECO:0000259" key="3">
    <source>
        <dbReference type="Pfam" id="PF25281"/>
    </source>
</evidence>
<feature type="region of interest" description="Disordered" evidence="1">
    <location>
        <begin position="539"/>
        <end position="636"/>
    </location>
</feature>
<gene>
    <name evidence="4" type="ORF">HNAJ_LOCUS408</name>
</gene>
<dbReference type="PANTHER" id="PTHR13843">
    <property type="entry name" value="MICROTUBULE-ASSOCIATED PROTEIN"/>
    <property type="match status" value="1"/>
</dbReference>
<dbReference type="OrthoDB" id="5371837at2759"/>
<reference evidence="4 5" key="2">
    <citation type="submission" date="2018-11" db="EMBL/GenBank/DDBJ databases">
        <authorList>
            <consortium name="Pathogen Informatics"/>
        </authorList>
    </citation>
    <scope>NUCLEOTIDE SEQUENCE [LARGE SCALE GENOMIC DNA]</scope>
</reference>
<dbReference type="GO" id="GO:0031114">
    <property type="term" value="P:regulation of microtubule depolymerization"/>
    <property type="evidence" value="ECO:0007669"/>
    <property type="project" value="TreeGrafter"/>
</dbReference>
<dbReference type="GO" id="GO:0000226">
    <property type="term" value="P:microtubule cytoskeleton organization"/>
    <property type="evidence" value="ECO:0007669"/>
    <property type="project" value="InterPro"/>
</dbReference>
<evidence type="ECO:0000313" key="5">
    <source>
        <dbReference type="Proteomes" id="UP000278807"/>
    </source>
</evidence>
<sequence length="927" mass="99927">MSELSIVIVIGETPENQDLQDLISHIKDGMASMVKFDSLNVNKLLTSVVGPEQLPDHGIKFSSSEVNIVVLPDATIERVLNEVENAFNSVPKEVLLVYSGLICQSSANWILSDGVFKPDYVTDRIYAASLKLQQTLADTTLERMPPMSFHVACTSVPHGGDWRRVLSTCLPSSIAGHPLCSTVNRFHAPIKKPASGVTSSTKPELAPLPADISGVHSFCQHLESVFELPKSPQPTCQPVSKSNDCSIHIRRPCLYIFPEGSGQSSIFALPGFTLMVNAGATRDPKCWKLAQHFENIDAILQTHWGVENCLSLTSLLPALISSKGNSSTQPNATLVLTAPPARAITHPLSAEISPPSDPLVMNVAIVANELASTVKSFVADGKLVAQEVTRGGKITAMPKPICLYYKVGCGSLDFYPLTPTDEDQMEIKKLTALWAKAAPNVASALAEAPRGTSAIKHAALPLISQLSVSGLLIWKSHRKGDRHVRILFVAPNAHQLRVLTALEALHYGFPCIRSADPEAVFPNAAPAGNVFGGVRKPNSAVPSARTISRPTASAKSTTSTTRVPLSTSKSMPMRNASSAAHVNTRLTKPAPKTKVPMKSMEQEAKALKRELPKEAPNAEKRNDKVVEPSPVPSGEIAQVPTDELLLESHLVPSEPEFSEGLNGGDNVHQTHDFYATSRSNVEEPIVDGDQHIPAEHSEVLEFPSATSGDCLNPLEDWGQPQGMPPPYAFVTLSSDHASSFDPFILLFYEKDWDHVDDIGLQLAKGAKSTSFSKTPPAAHSPPEGYYEASAGAIKGLFDKMTKRTFVDVAFLPGGGDTHLVDAEFFKRVLARYYIATTAAPTADLLKAMLVGKKTSSADSTEGVNREVSLILARDSPCLLEWAALNEKRLVDAKIDILTVAERSTIQVMTAEGAENGDISCPGFRLDF</sequence>
<dbReference type="WBParaSite" id="HNAJ_0000040701-mRNA-1">
    <property type="protein sequence ID" value="HNAJ_0000040701-mRNA-1"/>
    <property type="gene ID" value="HNAJ_0000040701"/>
</dbReference>
<dbReference type="PANTHER" id="PTHR13843:SF12">
    <property type="entry name" value="ATPASE F1_V1_A1 COMPLEX ALPHA_BETA SUBUNIT NUCLEOTIDE-BINDING DOMAIN-CONTAINING PROTEIN"/>
    <property type="match status" value="1"/>
</dbReference>
<dbReference type="Proteomes" id="UP000278807">
    <property type="component" value="Unassembled WGS sequence"/>
</dbReference>
<dbReference type="GO" id="GO:0005875">
    <property type="term" value="C:microtubule associated complex"/>
    <property type="evidence" value="ECO:0007669"/>
    <property type="project" value="TreeGrafter"/>
</dbReference>
<dbReference type="GO" id="GO:0003779">
    <property type="term" value="F:actin binding"/>
    <property type="evidence" value="ECO:0007669"/>
    <property type="project" value="TreeGrafter"/>
</dbReference>
<dbReference type="Pfam" id="PF23415">
    <property type="entry name" value="MAPB1_N"/>
    <property type="match status" value="1"/>
</dbReference>
<feature type="domain" description="Microtubule-associated protein 1B/S N-terminal" evidence="2">
    <location>
        <begin position="6"/>
        <end position="153"/>
    </location>
</feature>
<dbReference type="Pfam" id="PF25281">
    <property type="entry name" value="MBL_MAP1B"/>
    <property type="match status" value="1"/>
</dbReference>
<reference evidence="6" key="1">
    <citation type="submission" date="2016-04" db="UniProtKB">
        <authorList>
            <consortium name="WormBaseParasite"/>
        </authorList>
    </citation>
    <scope>IDENTIFICATION</scope>
</reference>
<evidence type="ECO:0000256" key="1">
    <source>
        <dbReference type="SAM" id="MobiDB-lite"/>
    </source>
</evidence>
<proteinExistence type="predicted"/>
<feature type="compositionally biased region" description="Polar residues" evidence="1">
    <location>
        <begin position="562"/>
        <end position="586"/>
    </location>
</feature>
<organism evidence="6">
    <name type="scientific">Rodentolepis nana</name>
    <name type="common">Dwarf tapeworm</name>
    <name type="synonym">Hymenolepis nana</name>
    <dbReference type="NCBI Taxonomy" id="102285"/>
    <lineage>
        <taxon>Eukaryota</taxon>
        <taxon>Metazoa</taxon>
        <taxon>Spiralia</taxon>
        <taxon>Lophotrochozoa</taxon>
        <taxon>Platyhelminthes</taxon>
        <taxon>Cestoda</taxon>
        <taxon>Eucestoda</taxon>
        <taxon>Cyclophyllidea</taxon>
        <taxon>Hymenolepididae</taxon>
        <taxon>Rodentolepis</taxon>
    </lineage>
</organism>
<dbReference type="GO" id="GO:0016358">
    <property type="term" value="P:dendrite development"/>
    <property type="evidence" value="ECO:0007669"/>
    <property type="project" value="TreeGrafter"/>
</dbReference>
<dbReference type="InterPro" id="IPR026074">
    <property type="entry name" value="MAP1"/>
</dbReference>
<accession>A0A0R3T0P8</accession>
<protein>
    <submittedName>
        <fullName evidence="6">BPL/LPL catalytic domain-containing protein</fullName>
    </submittedName>
</protein>
<dbReference type="STRING" id="102285.A0A0R3T0P8"/>
<dbReference type="GO" id="GO:0045202">
    <property type="term" value="C:synapse"/>
    <property type="evidence" value="ECO:0007669"/>
    <property type="project" value="TreeGrafter"/>
</dbReference>
<name>A0A0R3T0P8_RODNA</name>
<dbReference type="GO" id="GO:0007409">
    <property type="term" value="P:axonogenesis"/>
    <property type="evidence" value="ECO:0007669"/>
    <property type="project" value="TreeGrafter"/>
</dbReference>
<feature type="compositionally biased region" description="Low complexity" evidence="1">
    <location>
        <begin position="551"/>
        <end position="561"/>
    </location>
</feature>
<dbReference type="GO" id="GO:0005874">
    <property type="term" value="C:microtubule"/>
    <property type="evidence" value="ECO:0007669"/>
    <property type="project" value="InterPro"/>
</dbReference>
<dbReference type="EMBL" id="UZAE01000102">
    <property type="protein sequence ID" value="VDN96267.1"/>
    <property type="molecule type" value="Genomic_DNA"/>
</dbReference>